<keyword evidence="4" id="KW-1185">Reference proteome</keyword>
<dbReference type="SUPFAM" id="SSF51735">
    <property type="entry name" value="NAD(P)-binding Rossmann-fold domains"/>
    <property type="match status" value="1"/>
</dbReference>
<dbReference type="PRINTS" id="PR00081">
    <property type="entry name" value="GDHRDH"/>
</dbReference>
<dbReference type="PANTHER" id="PTHR43639:SF1">
    <property type="entry name" value="SHORT-CHAIN DEHYDROGENASE_REDUCTASE FAMILY PROTEIN"/>
    <property type="match status" value="1"/>
</dbReference>
<dbReference type="InterPro" id="IPR020904">
    <property type="entry name" value="Sc_DH/Rdtase_CS"/>
</dbReference>
<dbReference type="FunFam" id="3.40.50.720:FF:000084">
    <property type="entry name" value="Short-chain dehydrogenase reductase"/>
    <property type="match status" value="1"/>
</dbReference>
<dbReference type="Proteomes" id="UP000035444">
    <property type="component" value="Unassembled WGS sequence"/>
</dbReference>
<reference evidence="3 4" key="1">
    <citation type="submission" date="2015-03" db="EMBL/GenBank/DDBJ databases">
        <title>Genome Sequence of Kiloniella spongiae MEBiC09566, isolated from a marine sponge.</title>
        <authorList>
            <person name="Shao Z."/>
            <person name="Wang L."/>
            <person name="Li X."/>
        </authorList>
    </citation>
    <scope>NUCLEOTIDE SEQUENCE [LARGE SCALE GENOMIC DNA]</scope>
    <source>
        <strain evidence="3 4">MEBiC09566</strain>
    </source>
</reference>
<dbReference type="RefSeq" id="WP_047764971.1">
    <property type="nucleotide sequence ID" value="NZ_LAQL01000009.1"/>
</dbReference>
<name>A0A0H2MCS2_9PROT</name>
<accession>A0A0H2MCS2</accession>
<evidence type="ECO:0000313" key="4">
    <source>
        <dbReference type="Proteomes" id="UP000035444"/>
    </source>
</evidence>
<proteinExistence type="inferred from homology"/>
<evidence type="ECO:0000256" key="1">
    <source>
        <dbReference type="ARBA" id="ARBA00006484"/>
    </source>
</evidence>
<organism evidence="3 4">
    <name type="scientific">Kiloniella spongiae</name>
    <dbReference type="NCBI Taxonomy" id="1489064"/>
    <lineage>
        <taxon>Bacteria</taxon>
        <taxon>Pseudomonadati</taxon>
        <taxon>Pseudomonadota</taxon>
        <taxon>Alphaproteobacteria</taxon>
        <taxon>Rhodospirillales</taxon>
        <taxon>Kiloniellaceae</taxon>
        <taxon>Kiloniella</taxon>
    </lineage>
</organism>
<dbReference type="STRING" id="1489064.WH96_14835"/>
<dbReference type="Gene3D" id="3.40.50.720">
    <property type="entry name" value="NAD(P)-binding Rossmann-like Domain"/>
    <property type="match status" value="1"/>
</dbReference>
<sequence length="248" mass="25515">MNKVMVVTGGSRGIGAAISRMAAVTGYAVAINYHARADEADNLARDINEQGGTALAIKADISDSVQVKALFEEVKSKLGVPSVLINNAGITGKICRFDEVDAETMNSVIGINTMGTLYCSQEAVKLMSSKHGGSGGSIVTVSSIAARLGSPGEYVWYAASKAAVDAMTIGLAKEVGGEGIRVNAVSPGIIDTEIHASGGEPGRVDRIAPVIPIKRAGTTQEIANAVLWLCSDQASYCNGAILDCSGGR</sequence>
<comment type="similarity">
    <text evidence="1">Belongs to the short-chain dehydrogenases/reductases (SDR) family.</text>
</comment>
<dbReference type="PANTHER" id="PTHR43639">
    <property type="entry name" value="OXIDOREDUCTASE, SHORT-CHAIN DEHYDROGENASE/REDUCTASE FAMILY (AFU_ORTHOLOGUE AFUA_5G02870)"/>
    <property type="match status" value="1"/>
</dbReference>
<dbReference type="InterPro" id="IPR036291">
    <property type="entry name" value="NAD(P)-bd_dom_sf"/>
</dbReference>
<dbReference type="PRINTS" id="PR00080">
    <property type="entry name" value="SDRFAMILY"/>
</dbReference>
<comment type="caution">
    <text evidence="3">The sequence shown here is derived from an EMBL/GenBank/DDBJ whole genome shotgun (WGS) entry which is preliminary data.</text>
</comment>
<protein>
    <submittedName>
        <fullName evidence="3">Sugar dehydrogenase</fullName>
        <ecNumber evidence="3">1.1.1.47</ecNumber>
    </submittedName>
</protein>
<dbReference type="OrthoDB" id="20590at2"/>
<dbReference type="EC" id="1.1.1.47" evidence="3"/>
<keyword evidence="2 3" id="KW-0560">Oxidoreductase</keyword>
<evidence type="ECO:0000313" key="3">
    <source>
        <dbReference type="EMBL" id="KLN59981.1"/>
    </source>
</evidence>
<dbReference type="GO" id="GO:0047936">
    <property type="term" value="F:glucose 1-dehydrogenase [NAD(P)+] activity"/>
    <property type="evidence" value="ECO:0007669"/>
    <property type="project" value="UniProtKB-EC"/>
</dbReference>
<dbReference type="Pfam" id="PF13561">
    <property type="entry name" value="adh_short_C2"/>
    <property type="match status" value="1"/>
</dbReference>
<dbReference type="PATRIC" id="fig|1489064.4.peg.4314"/>
<dbReference type="CDD" id="cd05233">
    <property type="entry name" value="SDR_c"/>
    <property type="match status" value="1"/>
</dbReference>
<dbReference type="EMBL" id="LAQL01000009">
    <property type="protein sequence ID" value="KLN59981.1"/>
    <property type="molecule type" value="Genomic_DNA"/>
</dbReference>
<dbReference type="PROSITE" id="PS00061">
    <property type="entry name" value="ADH_SHORT"/>
    <property type="match status" value="1"/>
</dbReference>
<dbReference type="InterPro" id="IPR002347">
    <property type="entry name" value="SDR_fam"/>
</dbReference>
<gene>
    <name evidence="3" type="ORF">WH96_14835</name>
</gene>
<dbReference type="AlphaFoldDB" id="A0A0H2MCS2"/>
<evidence type="ECO:0000256" key="2">
    <source>
        <dbReference type="ARBA" id="ARBA00023002"/>
    </source>
</evidence>